<keyword evidence="3" id="KW-1185">Reference proteome</keyword>
<dbReference type="Pfam" id="PF10777">
    <property type="entry name" value="YlaC"/>
    <property type="match status" value="1"/>
</dbReference>
<evidence type="ECO:0000313" key="3">
    <source>
        <dbReference type="Proteomes" id="UP000053226"/>
    </source>
</evidence>
<evidence type="ECO:0000256" key="1">
    <source>
        <dbReference type="SAM" id="Phobius"/>
    </source>
</evidence>
<feature type="transmembrane region" description="Helical" evidence="1">
    <location>
        <begin position="31"/>
        <end position="55"/>
    </location>
</feature>
<keyword evidence="1" id="KW-0812">Transmembrane</keyword>
<accession>A0A0N0Z779</accession>
<dbReference type="Proteomes" id="UP000053226">
    <property type="component" value="Unassembled WGS sequence"/>
</dbReference>
<keyword evidence="1" id="KW-1133">Transmembrane helix</keyword>
<dbReference type="InterPro" id="IPR019713">
    <property type="entry name" value="Memb_YlaC"/>
</dbReference>
<dbReference type="AlphaFoldDB" id="A0A0N0Z779"/>
<name>A0A0N0Z779_9GAMM</name>
<dbReference type="RefSeq" id="WP_053908764.1">
    <property type="nucleotide sequence ID" value="NZ_CAWMUS010000022.1"/>
</dbReference>
<gene>
    <name evidence="2" type="ORF">M992_2359</name>
</gene>
<comment type="caution">
    <text evidence="2">The sequence shown here is derived from an EMBL/GenBank/DDBJ whole genome shotgun (WGS) entry which is preliminary data.</text>
</comment>
<dbReference type="EMBL" id="LGAA01000022">
    <property type="protein sequence ID" value="KPD02355.1"/>
    <property type="molecule type" value="Genomic_DNA"/>
</dbReference>
<evidence type="ECO:0000313" key="2">
    <source>
        <dbReference type="EMBL" id="KPD02355.1"/>
    </source>
</evidence>
<reference evidence="2 3" key="1">
    <citation type="submission" date="2015-07" db="EMBL/GenBank/DDBJ databases">
        <title>ATOL: Assembling a taxonomically balanced genome-scale reconstruction of the evolutionary history of the Enterobacteriaceae.</title>
        <authorList>
            <person name="Plunkett G.III."/>
            <person name="Neeno-Eckwall E.C."/>
            <person name="Glasner J.D."/>
            <person name="Perna N.T."/>
        </authorList>
    </citation>
    <scope>NUCLEOTIDE SEQUENCE [LARGE SCALE GENOMIC DNA]</scope>
    <source>
        <strain evidence="2 3">ATCC 35017</strain>
    </source>
</reference>
<feature type="transmembrane region" description="Helical" evidence="1">
    <location>
        <begin position="61"/>
        <end position="80"/>
    </location>
</feature>
<organism evidence="2 3">
    <name type="scientific">Moellerella wisconsensis ATCC 35017</name>
    <dbReference type="NCBI Taxonomy" id="1354267"/>
    <lineage>
        <taxon>Bacteria</taxon>
        <taxon>Pseudomonadati</taxon>
        <taxon>Pseudomonadota</taxon>
        <taxon>Gammaproteobacteria</taxon>
        <taxon>Enterobacterales</taxon>
        <taxon>Morganellaceae</taxon>
        <taxon>Moellerella</taxon>
    </lineage>
</organism>
<protein>
    <submittedName>
        <fullName evidence="2">Putative membrane protein</fullName>
    </submittedName>
</protein>
<dbReference type="OrthoDB" id="6504054at2"/>
<sequence>MDSIQTILTDELNNINNKEHRTGKPYFNSQFIVNHPILCLGMLLAYIPLAFLILYAPYFGLSWLIGFTVLFILLAGILLFDIKPIYRFEDIGVLDLRVCYNGEWFVDEIISASCLDKILSSSEVNPQMKQEIIRLQALKGGLSFYDIYHIAYPEISTPEAHVSMV</sequence>
<proteinExistence type="predicted"/>
<keyword evidence="1" id="KW-0472">Membrane</keyword>